<gene>
    <name evidence="1" type="ORF">OPDIPICF_03527</name>
</gene>
<proteinExistence type="predicted"/>
<reference evidence="1 2" key="1">
    <citation type="submission" date="2019-11" db="EMBL/GenBank/DDBJ databases">
        <authorList>
            <person name="Holert J."/>
        </authorList>
    </citation>
    <scope>NUCLEOTIDE SEQUENCE [LARGE SCALE GENOMIC DNA]</scope>
    <source>
        <strain evidence="1">SB11_3</strain>
    </source>
</reference>
<evidence type="ECO:0000313" key="1">
    <source>
        <dbReference type="EMBL" id="CAA0125654.1"/>
    </source>
</evidence>
<organism evidence="1 2">
    <name type="scientific">BD1-7 clade bacterium</name>
    <dbReference type="NCBI Taxonomy" id="2029982"/>
    <lineage>
        <taxon>Bacteria</taxon>
        <taxon>Pseudomonadati</taxon>
        <taxon>Pseudomonadota</taxon>
        <taxon>Gammaproteobacteria</taxon>
        <taxon>Cellvibrionales</taxon>
        <taxon>Spongiibacteraceae</taxon>
        <taxon>BD1-7 clade</taxon>
    </lineage>
</organism>
<dbReference type="Proteomes" id="UP000441399">
    <property type="component" value="Unassembled WGS sequence"/>
</dbReference>
<dbReference type="AlphaFoldDB" id="A0A5S9R1N5"/>
<sequence>MHHLHKLTLAINASLLLAACVSEMEASKADPVEIGFLTSSGADDGVNS</sequence>
<accession>A0A5S9R1N5</accession>
<dbReference type="EMBL" id="CACSIO010000062">
    <property type="protein sequence ID" value="CAA0125654.1"/>
    <property type="molecule type" value="Genomic_DNA"/>
</dbReference>
<keyword evidence="2" id="KW-1185">Reference proteome</keyword>
<name>A0A5S9R1N5_9GAMM</name>
<protein>
    <submittedName>
        <fullName evidence="1">Uncharacterized protein</fullName>
    </submittedName>
</protein>
<evidence type="ECO:0000313" key="2">
    <source>
        <dbReference type="Proteomes" id="UP000441399"/>
    </source>
</evidence>
<dbReference type="PROSITE" id="PS51257">
    <property type="entry name" value="PROKAR_LIPOPROTEIN"/>
    <property type="match status" value="1"/>
</dbReference>